<dbReference type="RefSeq" id="WP_369274460.1">
    <property type="nucleotide sequence ID" value="NZ_CP163432.1"/>
</dbReference>
<sequence length="202" mass="23365">MSNDYPEIAARFARDTAKHEMTVLHDDGLYRHLKFADPSGGFYRFDIVTWPHNLFLRGDGFSFGFAIYPTEDMFDMFRGSRSGGINPGYWQEKVTAGQVKDWSEDLFRAWVLDEAGKVESRFPGAVEAVGKQILHSDEHSLEFQGTAEYALANFRHGDFRLRFPNDWEKDFQDWSWEFLFACHAVLFGIDLWDSVRKTAEVA</sequence>
<protein>
    <submittedName>
        <fullName evidence="1">Uncharacterized protein</fullName>
    </submittedName>
</protein>
<dbReference type="AlphaFoldDB" id="A0AB39NC90"/>
<gene>
    <name evidence="1" type="ORF">AB5J55_35075</name>
</gene>
<dbReference type="EMBL" id="CP163432">
    <property type="protein sequence ID" value="XDQ14498.1"/>
    <property type="molecule type" value="Genomic_DNA"/>
</dbReference>
<proteinExistence type="predicted"/>
<organism evidence="1">
    <name type="scientific">Streptomyces sp. R11</name>
    <dbReference type="NCBI Taxonomy" id="3238625"/>
    <lineage>
        <taxon>Bacteria</taxon>
        <taxon>Bacillati</taxon>
        <taxon>Actinomycetota</taxon>
        <taxon>Actinomycetes</taxon>
        <taxon>Kitasatosporales</taxon>
        <taxon>Streptomycetaceae</taxon>
        <taxon>Streptomyces</taxon>
    </lineage>
</organism>
<accession>A0AB39NC90</accession>
<evidence type="ECO:0000313" key="1">
    <source>
        <dbReference type="EMBL" id="XDQ14498.1"/>
    </source>
</evidence>
<name>A0AB39NC90_9ACTN</name>
<reference evidence="1" key="1">
    <citation type="submission" date="2024-07" db="EMBL/GenBank/DDBJ databases">
        <authorList>
            <person name="Yu S.T."/>
        </authorList>
    </citation>
    <scope>NUCLEOTIDE SEQUENCE</scope>
    <source>
        <strain evidence="1">R11</strain>
    </source>
</reference>